<dbReference type="EMBL" id="CAADRA010006402">
    <property type="protein sequence ID" value="VFT95019.1"/>
    <property type="molecule type" value="Genomic_DNA"/>
</dbReference>
<feature type="chain" id="PRO_5036116452" evidence="1">
    <location>
        <begin position="19"/>
        <end position="600"/>
    </location>
</feature>
<evidence type="ECO:0000313" key="2">
    <source>
        <dbReference type="EMBL" id="KAF0690351.1"/>
    </source>
</evidence>
<feature type="signal peptide" evidence="1">
    <location>
        <begin position="1"/>
        <end position="18"/>
    </location>
</feature>
<dbReference type="OrthoDB" id="5954868at2759"/>
<evidence type="ECO:0000313" key="4">
    <source>
        <dbReference type="Proteomes" id="UP000332933"/>
    </source>
</evidence>
<reference evidence="2" key="2">
    <citation type="submission" date="2019-06" db="EMBL/GenBank/DDBJ databases">
        <title>Genomics analysis of Aphanomyces spp. identifies a new class of oomycete effector associated with host adaptation.</title>
        <authorList>
            <person name="Gaulin E."/>
        </authorList>
    </citation>
    <scope>NUCLEOTIDE SEQUENCE</scope>
    <source>
        <strain evidence="2">CBS 578.67</strain>
    </source>
</reference>
<protein>
    <submittedName>
        <fullName evidence="3">Aste57867_18282 protein</fullName>
    </submittedName>
</protein>
<dbReference type="PANTHER" id="PTHR31389:SF4">
    <property type="entry name" value="LD39211P"/>
    <property type="match status" value="1"/>
</dbReference>
<reference evidence="3 4" key="1">
    <citation type="submission" date="2019-03" db="EMBL/GenBank/DDBJ databases">
        <authorList>
            <person name="Gaulin E."/>
            <person name="Dumas B."/>
        </authorList>
    </citation>
    <scope>NUCLEOTIDE SEQUENCE [LARGE SCALE GENOMIC DNA]</scope>
    <source>
        <strain evidence="3">CBS 568.67</strain>
    </source>
</reference>
<proteinExistence type="predicted"/>
<dbReference type="EMBL" id="VJMH01006381">
    <property type="protein sequence ID" value="KAF0690351.1"/>
    <property type="molecule type" value="Genomic_DNA"/>
</dbReference>
<dbReference type="Proteomes" id="UP000332933">
    <property type="component" value="Unassembled WGS sequence"/>
</dbReference>
<accession>A0A485LBE4</accession>
<sequence length="600" mass="66524">MWAELLLGLTLVCAAADAKYWNSTTTCAFPSMVLSTFHQAPRSIPGGNAMELLVDVIVAPSSFVLKKQPRVTAAVSSDGLLSLKTDYTGFAVLPLELNEILHRVEVQVDVAGGGGAWHTALRPQVESICLQTNITDGACARLFSEVVTIQDWVRSDTAHHADCTALSFPRLDQNRIRVCVNLTEIAPMSNSSTVNHCRPIDALQQSFRLQHVVPGRTYVAQTYVASIGAVSGYKESDPATLSFTHAPLAMTSPRHGANVLSTRVEIHWTRPTPRNDQLCVFVNETASTCVDGDAASVILENLNPGTTTLQLISSMQSSPRISVHVMDAASALSLAFVTACDEVYMQNGRLANLVGSIHYWEPSTTIEIYDLGLSAASRAEIQTWRRTTLLQLPFDQLPHHFRDLRRTYAFKPWGLVQALGRTRHVLWIDANMELRRPVDDIRAILAQHGVFYTVQRQRFPNTRFHAAATIRRFNCTVPLYSRPQVPAGLQAYTRGSWAYDHVLQPLVACAMDDTCIAPPGTNRSNHRQDQTVLNAILCGLDVNTSLVHEDVKFWLSSHVDDLSEPLQPTPDPTHTNDVVIYTRRDHPWKPYTSYIDRVTG</sequence>
<keyword evidence="4" id="KW-1185">Reference proteome</keyword>
<keyword evidence="1" id="KW-0732">Signal</keyword>
<evidence type="ECO:0000256" key="1">
    <source>
        <dbReference type="SAM" id="SignalP"/>
    </source>
</evidence>
<evidence type="ECO:0000313" key="3">
    <source>
        <dbReference type="EMBL" id="VFT95019.1"/>
    </source>
</evidence>
<organism evidence="3 4">
    <name type="scientific">Aphanomyces stellatus</name>
    <dbReference type="NCBI Taxonomy" id="120398"/>
    <lineage>
        <taxon>Eukaryota</taxon>
        <taxon>Sar</taxon>
        <taxon>Stramenopiles</taxon>
        <taxon>Oomycota</taxon>
        <taxon>Saprolegniomycetes</taxon>
        <taxon>Saprolegniales</taxon>
        <taxon>Verrucalvaceae</taxon>
        <taxon>Aphanomyces</taxon>
    </lineage>
</organism>
<name>A0A485LBE4_9STRA</name>
<gene>
    <name evidence="3" type="primary">Aste57867_18282</name>
    <name evidence="2" type="ORF">As57867_018220</name>
    <name evidence="3" type="ORF">ASTE57867_18282</name>
</gene>
<dbReference type="PANTHER" id="PTHR31389">
    <property type="entry name" value="LD39211P"/>
    <property type="match status" value="1"/>
</dbReference>
<dbReference type="AlphaFoldDB" id="A0A485LBE4"/>